<name>A0ACC2SLA9_9FUNG</name>
<reference evidence="1" key="1">
    <citation type="submission" date="2022-04" db="EMBL/GenBank/DDBJ databases">
        <title>Genome of the entomopathogenic fungus Entomophthora muscae.</title>
        <authorList>
            <person name="Elya C."/>
            <person name="Lovett B.R."/>
            <person name="Lee E."/>
            <person name="Macias A.M."/>
            <person name="Hajek A.E."/>
            <person name="De Bivort B.L."/>
            <person name="Kasson M.T."/>
            <person name="De Fine Licht H.H."/>
            <person name="Stajich J.E."/>
        </authorList>
    </citation>
    <scope>NUCLEOTIDE SEQUENCE</scope>
    <source>
        <strain evidence="1">Berkeley</strain>
    </source>
</reference>
<protein>
    <submittedName>
        <fullName evidence="1">Uncharacterized protein</fullName>
    </submittedName>
</protein>
<dbReference type="EMBL" id="QTSX02004978">
    <property type="protein sequence ID" value="KAJ9063128.1"/>
    <property type="molecule type" value="Genomic_DNA"/>
</dbReference>
<sequence>MPIALYGQQMRPISSYGRQALPGLPPKKHIQHTIQLKGAVPKAQPIHCLTSNQDNPICAYLDEALERDLSDLHSPLLEPLYPL</sequence>
<evidence type="ECO:0000313" key="2">
    <source>
        <dbReference type="Proteomes" id="UP001165960"/>
    </source>
</evidence>
<gene>
    <name evidence="1" type="ORF">DSO57_1003260</name>
</gene>
<organism evidence="1 2">
    <name type="scientific">Entomophthora muscae</name>
    <dbReference type="NCBI Taxonomy" id="34485"/>
    <lineage>
        <taxon>Eukaryota</taxon>
        <taxon>Fungi</taxon>
        <taxon>Fungi incertae sedis</taxon>
        <taxon>Zoopagomycota</taxon>
        <taxon>Entomophthoromycotina</taxon>
        <taxon>Entomophthoromycetes</taxon>
        <taxon>Entomophthorales</taxon>
        <taxon>Entomophthoraceae</taxon>
        <taxon>Entomophthora</taxon>
    </lineage>
</organism>
<accession>A0ACC2SLA9</accession>
<evidence type="ECO:0000313" key="1">
    <source>
        <dbReference type="EMBL" id="KAJ9063128.1"/>
    </source>
</evidence>
<comment type="caution">
    <text evidence="1">The sequence shown here is derived from an EMBL/GenBank/DDBJ whole genome shotgun (WGS) entry which is preliminary data.</text>
</comment>
<proteinExistence type="predicted"/>
<keyword evidence="2" id="KW-1185">Reference proteome</keyword>
<dbReference type="Proteomes" id="UP001165960">
    <property type="component" value="Unassembled WGS sequence"/>
</dbReference>